<dbReference type="PANTHER" id="PTHR30480">
    <property type="entry name" value="BETA-HEXOSAMINIDASE-RELATED"/>
    <property type="match status" value="1"/>
</dbReference>
<organism evidence="8 9">
    <name type="scientific">Candidatus Onthomorpha intestinigallinarum</name>
    <dbReference type="NCBI Taxonomy" id="2840880"/>
    <lineage>
        <taxon>Bacteria</taxon>
        <taxon>Pseudomonadati</taxon>
        <taxon>Bacteroidota</taxon>
        <taxon>Bacteroidia</taxon>
        <taxon>Bacteroidales</taxon>
        <taxon>Candidatus Onthomorpha</taxon>
    </lineage>
</organism>
<gene>
    <name evidence="8" type="ORF">IAC47_04500</name>
</gene>
<dbReference type="InterPro" id="IPR001764">
    <property type="entry name" value="Glyco_hydro_3_N"/>
</dbReference>
<dbReference type="PANTHER" id="PTHR30480:SF13">
    <property type="entry name" value="BETA-HEXOSAMINIDASE"/>
    <property type="match status" value="1"/>
</dbReference>
<evidence type="ECO:0000256" key="3">
    <source>
        <dbReference type="ARBA" id="ARBA00012663"/>
    </source>
</evidence>
<evidence type="ECO:0000259" key="7">
    <source>
        <dbReference type="Pfam" id="PF00933"/>
    </source>
</evidence>
<dbReference type="EC" id="3.2.1.52" evidence="3"/>
<dbReference type="Gene3D" id="3.20.20.300">
    <property type="entry name" value="Glycoside hydrolase, family 3, N-terminal domain"/>
    <property type="match status" value="1"/>
</dbReference>
<feature type="domain" description="Glycoside hydrolase family 3 N-terminal" evidence="7">
    <location>
        <begin position="14"/>
        <end position="331"/>
    </location>
</feature>
<dbReference type="AlphaFoldDB" id="A0A9D1RI57"/>
<dbReference type="SUPFAM" id="SSF56601">
    <property type="entry name" value="beta-lactamase/transpeptidase-like"/>
    <property type="match status" value="1"/>
</dbReference>
<dbReference type="EMBL" id="DXGG01000141">
    <property type="protein sequence ID" value="HIW87518.1"/>
    <property type="molecule type" value="Genomic_DNA"/>
</dbReference>
<dbReference type="Proteomes" id="UP000824267">
    <property type="component" value="Unassembled WGS sequence"/>
</dbReference>
<keyword evidence="5" id="KW-0326">Glycosidase</keyword>
<dbReference type="InterPro" id="IPR036962">
    <property type="entry name" value="Glyco_hydro_3_N_sf"/>
</dbReference>
<keyword evidence="4 8" id="KW-0378">Hydrolase</keyword>
<evidence type="ECO:0000256" key="2">
    <source>
        <dbReference type="ARBA" id="ARBA00005336"/>
    </source>
</evidence>
<accession>A0A9D1RI57</accession>
<dbReference type="GO" id="GO:0005975">
    <property type="term" value="P:carbohydrate metabolic process"/>
    <property type="evidence" value="ECO:0007669"/>
    <property type="project" value="InterPro"/>
</dbReference>
<dbReference type="Pfam" id="PF00144">
    <property type="entry name" value="Beta-lactamase"/>
    <property type="match status" value="1"/>
</dbReference>
<dbReference type="Pfam" id="PF00933">
    <property type="entry name" value="Glyco_hydro_3"/>
    <property type="match status" value="1"/>
</dbReference>
<comment type="caution">
    <text evidence="8">The sequence shown here is derived from an EMBL/GenBank/DDBJ whole genome shotgun (WGS) entry which is preliminary data.</text>
</comment>
<name>A0A9D1RI57_9BACT</name>
<evidence type="ECO:0000256" key="1">
    <source>
        <dbReference type="ARBA" id="ARBA00001231"/>
    </source>
</evidence>
<protein>
    <recommendedName>
        <fullName evidence="3">beta-N-acetylhexosaminidase</fullName>
        <ecNumber evidence="3">3.2.1.52</ecNumber>
    </recommendedName>
</protein>
<evidence type="ECO:0000313" key="9">
    <source>
        <dbReference type="Proteomes" id="UP000824267"/>
    </source>
</evidence>
<dbReference type="InterPro" id="IPR017853">
    <property type="entry name" value="GH"/>
</dbReference>
<dbReference type="InterPro" id="IPR036881">
    <property type="entry name" value="Glyco_hydro_3_C_sf"/>
</dbReference>
<reference evidence="8" key="2">
    <citation type="submission" date="2021-04" db="EMBL/GenBank/DDBJ databases">
        <authorList>
            <person name="Gilroy R."/>
        </authorList>
    </citation>
    <scope>NUCLEOTIDE SEQUENCE</scope>
    <source>
        <strain evidence="8">Gambia16-930</strain>
    </source>
</reference>
<dbReference type="GO" id="GO:0009254">
    <property type="term" value="P:peptidoglycan turnover"/>
    <property type="evidence" value="ECO:0007669"/>
    <property type="project" value="TreeGrafter"/>
</dbReference>
<dbReference type="Gene3D" id="3.40.710.10">
    <property type="entry name" value="DD-peptidase/beta-lactamase superfamily"/>
    <property type="match status" value="1"/>
</dbReference>
<dbReference type="GO" id="GO:0004563">
    <property type="term" value="F:beta-N-acetylhexosaminidase activity"/>
    <property type="evidence" value="ECO:0007669"/>
    <property type="project" value="UniProtKB-EC"/>
</dbReference>
<feature type="non-terminal residue" evidence="8">
    <location>
        <position position="1"/>
    </location>
</feature>
<feature type="domain" description="Beta-lactamase-related" evidence="6">
    <location>
        <begin position="563"/>
        <end position="924"/>
    </location>
</feature>
<comment type="catalytic activity">
    <reaction evidence="1">
        <text>Hydrolysis of terminal non-reducing N-acetyl-D-hexosamine residues in N-acetyl-beta-D-hexosaminides.</text>
        <dbReference type="EC" id="3.2.1.52"/>
    </reaction>
</comment>
<dbReference type="SUPFAM" id="SSF51445">
    <property type="entry name" value="(Trans)glycosidases"/>
    <property type="match status" value="1"/>
</dbReference>
<sequence length="950" mass="106825">REHYVKTTMEQMSLEQMVGQLIMTASDATDNPAYIKKIMAEIDSNKVGGVCFFKGTSDNIPMLIDKYNSVCSIPLLTSIDGEWGLGMRCTDLKPFQRAMSLGALTEENYDLVYRMAKVIAGQCRRLGIHINFAPSVDINLNAANPVINTRSFGEDKHRVALLAEQYVRGLQDEGIMAVVKHFPGHGDTETDSHVSLPTINHTKAFIDSVDAYPFIYNMEQGVWGAMVAHLNVPALNKDCKYPSSINPDIINGYLIEELDFKGLVFTDAMNMKGLTNDFKDGRAQVLALKAGVDILLMPENTYEAHKAIMQAVKEGELTEDFIREKCAKVLRWKYDLGVITSKDKPQPLTREQKDEIETLSEEIAEKTLTLLKNEDCTLPLDSKDSSDIVFIGLGQTSLETMAKEISERYGIRALDMTDSKNDTVENPFAFIDSTKTVICALSGGVNTTRKNNYGINRRTLDLLSRIDSANARTVLVLMANPYVLESLDTVIKPEATLVAYQNTDKTQQAVLNSIFNIRAYEGLLPVSVSNIYREGCGITERQVPCAYREAELAGLDIACFQKIDSLIDNAIKQKACPGAQILVMKDGKKVFERNAGYYTYDKEKAVTSQSIYDLASLTKVMATTLALMKLYEEDRFDLDDKLSEYLPYLKKTNKSKITIREALSHIARLKAFLPLWQQSMKDAQTNERLYAFHKADDTNYVQVADSLYILKSYRERTREQIAMSEQTKKHTYLYSDLGFIMLGDLVETLSGKPLDQYLQETFYEPMGLKNTSFNPIAYGINPDRIVPTIEKGDDFRHIRLKGFVHDETAAINGGVAGHAGLFSNAEDLAALCSMLLNGGEYDGKQYLKSHTIKVFNKRYYEKYDNRRGLGFDKPLIEGRSVHTSPYASESSFGHSGFTGTYLWVDPKEDLIYIFLSNRVYPDAKSNKLSQMNIRTDIQDLIYESIGDDEQ</sequence>
<evidence type="ECO:0000256" key="4">
    <source>
        <dbReference type="ARBA" id="ARBA00022801"/>
    </source>
</evidence>
<evidence type="ECO:0000256" key="5">
    <source>
        <dbReference type="ARBA" id="ARBA00023295"/>
    </source>
</evidence>
<comment type="similarity">
    <text evidence="2">Belongs to the glycosyl hydrolase 3 family.</text>
</comment>
<proteinExistence type="inferred from homology"/>
<reference evidence="8" key="1">
    <citation type="journal article" date="2021" name="PeerJ">
        <title>Extensive microbial diversity within the chicken gut microbiome revealed by metagenomics and culture.</title>
        <authorList>
            <person name="Gilroy R."/>
            <person name="Ravi A."/>
            <person name="Getino M."/>
            <person name="Pursley I."/>
            <person name="Horton D.L."/>
            <person name="Alikhan N.F."/>
            <person name="Baker D."/>
            <person name="Gharbi K."/>
            <person name="Hall N."/>
            <person name="Watson M."/>
            <person name="Adriaenssens E.M."/>
            <person name="Foster-Nyarko E."/>
            <person name="Jarju S."/>
            <person name="Secka A."/>
            <person name="Antonio M."/>
            <person name="Oren A."/>
            <person name="Chaudhuri R.R."/>
            <person name="La Ragione R."/>
            <person name="Hildebrand F."/>
            <person name="Pallen M.J."/>
        </authorList>
    </citation>
    <scope>NUCLEOTIDE SEQUENCE</scope>
    <source>
        <strain evidence="8">Gambia16-930</strain>
    </source>
</reference>
<dbReference type="InterPro" id="IPR001466">
    <property type="entry name" value="Beta-lactam-related"/>
</dbReference>
<dbReference type="InterPro" id="IPR012338">
    <property type="entry name" value="Beta-lactam/transpept-like"/>
</dbReference>
<evidence type="ECO:0000259" key="6">
    <source>
        <dbReference type="Pfam" id="PF00144"/>
    </source>
</evidence>
<dbReference type="InterPro" id="IPR050226">
    <property type="entry name" value="NagZ_Beta-hexosaminidase"/>
</dbReference>
<evidence type="ECO:0000313" key="8">
    <source>
        <dbReference type="EMBL" id="HIW87518.1"/>
    </source>
</evidence>
<dbReference type="Gene3D" id="3.40.50.1700">
    <property type="entry name" value="Glycoside hydrolase family 3 C-terminal domain"/>
    <property type="match status" value="1"/>
</dbReference>